<feature type="transmembrane region" description="Helical" evidence="1">
    <location>
        <begin position="251"/>
        <end position="269"/>
    </location>
</feature>
<feature type="transmembrane region" description="Helical" evidence="1">
    <location>
        <begin position="191"/>
        <end position="214"/>
    </location>
</feature>
<dbReference type="Proteomes" id="UP000271937">
    <property type="component" value="Unassembled WGS sequence"/>
</dbReference>
<dbReference type="GO" id="GO:0015035">
    <property type="term" value="F:protein-disulfide reductase activity"/>
    <property type="evidence" value="ECO:0007669"/>
    <property type="project" value="InterPro"/>
</dbReference>
<evidence type="ECO:0000256" key="1">
    <source>
        <dbReference type="SAM" id="Phobius"/>
    </source>
</evidence>
<evidence type="ECO:0000313" key="3">
    <source>
        <dbReference type="Proteomes" id="UP000271937"/>
    </source>
</evidence>
<name>A0A3P3WET8_9FLAO</name>
<sequence>MKTLENQTLLFDEDCPLCQVYTTSFIKAGMLDENGKKSFSNLSEDEKNFIDIERASNEIALVDNKNKTVIYGIDSLLKVIENSFPWMEKVGNFAVIKFLLKKLYSFISYNRKVIIPNKKTEKTIQCTPSFNYKYRILYIAFAILMTDLTLYNFSELITDLPKGNFSKELILALGQILFQSLFLMKFDKKVILNYVGNLMTVSIFGSLLLTPILILNQFLSIPEIMIIGWFGTTVLIMFLEHFRRIKLLELPNYLCYTWVLFPLSFLILIL</sequence>
<keyword evidence="1" id="KW-1133">Transmembrane helix</keyword>
<proteinExistence type="predicted"/>
<protein>
    <submittedName>
        <fullName evidence="2">DUF393 domain-containing protein</fullName>
    </submittedName>
</protein>
<accession>A0A3P3WET8</accession>
<dbReference type="AlphaFoldDB" id="A0A3P3WET8"/>
<organism evidence="2 3">
    <name type="scientific">Flavobacterium macacae</name>
    <dbReference type="NCBI Taxonomy" id="2488993"/>
    <lineage>
        <taxon>Bacteria</taxon>
        <taxon>Pseudomonadati</taxon>
        <taxon>Bacteroidota</taxon>
        <taxon>Flavobacteriia</taxon>
        <taxon>Flavobacteriales</taxon>
        <taxon>Flavobacteriaceae</taxon>
        <taxon>Flavobacterium</taxon>
    </lineage>
</organism>
<reference evidence="2 3" key="1">
    <citation type="submission" date="2018-11" db="EMBL/GenBank/DDBJ databases">
        <title>Flavobacterium sp. nov., YIM 102600 draft genome.</title>
        <authorList>
            <person name="Li G."/>
            <person name="Jiang Y."/>
        </authorList>
    </citation>
    <scope>NUCLEOTIDE SEQUENCE [LARGE SCALE GENOMIC DNA]</scope>
    <source>
        <strain evidence="2 3">YIM 102600</strain>
    </source>
</reference>
<feature type="transmembrane region" description="Helical" evidence="1">
    <location>
        <begin position="165"/>
        <end position="184"/>
    </location>
</feature>
<dbReference type="Pfam" id="PF04134">
    <property type="entry name" value="DCC1-like"/>
    <property type="match status" value="1"/>
</dbReference>
<feature type="transmembrane region" description="Helical" evidence="1">
    <location>
        <begin position="136"/>
        <end position="153"/>
    </location>
</feature>
<dbReference type="RefSeq" id="WP_125012746.1">
    <property type="nucleotide sequence ID" value="NZ_RQVR01000009.1"/>
</dbReference>
<comment type="caution">
    <text evidence="2">The sequence shown here is derived from an EMBL/GenBank/DDBJ whole genome shotgun (WGS) entry which is preliminary data.</text>
</comment>
<keyword evidence="3" id="KW-1185">Reference proteome</keyword>
<dbReference type="OrthoDB" id="671850at2"/>
<feature type="transmembrane region" description="Helical" evidence="1">
    <location>
        <begin position="220"/>
        <end position="239"/>
    </location>
</feature>
<keyword evidence="1" id="KW-0812">Transmembrane</keyword>
<dbReference type="InterPro" id="IPR007263">
    <property type="entry name" value="DCC1-like"/>
</dbReference>
<evidence type="ECO:0000313" key="2">
    <source>
        <dbReference type="EMBL" id="RRJ91063.1"/>
    </source>
</evidence>
<keyword evidence="1" id="KW-0472">Membrane</keyword>
<dbReference type="EMBL" id="RQVR01000009">
    <property type="protein sequence ID" value="RRJ91063.1"/>
    <property type="molecule type" value="Genomic_DNA"/>
</dbReference>
<gene>
    <name evidence="2" type="ORF">EG849_08975</name>
</gene>